<evidence type="ECO:0000313" key="3">
    <source>
        <dbReference type="EMBL" id="KAL3696747.1"/>
    </source>
</evidence>
<dbReference type="PANTHER" id="PTHR46578:SF2">
    <property type="entry name" value="ARM-REPEAT_TETRATRICOPEPTIDE REPEAT (TPR)-LIKE PROTEIN"/>
    <property type="match status" value="1"/>
</dbReference>
<protein>
    <recommendedName>
        <fullName evidence="2">ARM repeat N-terminal plant domain-containing protein</fullName>
    </recommendedName>
</protein>
<feature type="compositionally biased region" description="Acidic residues" evidence="1">
    <location>
        <begin position="599"/>
        <end position="611"/>
    </location>
</feature>
<evidence type="ECO:0000256" key="1">
    <source>
        <dbReference type="SAM" id="MobiDB-lite"/>
    </source>
</evidence>
<sequence length="642" mass="72537">MEKGASDCPLPGCFFCVMKESNPVKRRTMVAKFFKELPNQNEPGQVLAISGLWNTAMAHPNDPEFLELGIFECMASLIWKGINNREWLSHDQNIYIPYYAAHVIGSYTMNVEEFAARAVQAGVIAPLLELLRGRLTWVEQRVAVRALGHLATYDSTFPYVAEHDEILELSIQLAMDGLDIVYTHFLQFVDRRISYHCDLLTRGTGGLEMESRKAEEWASQLQCWSLQLINCFAFKPEFLLVICRRDFLSKLPGMWGGLVNETSPAGIGLLRTICHQRAGRPAVAETPGVVESLCNIARSSDDWQCMAVDCLIWLLQDPDTRFKVIDRAAVALLDLVDLPSLGEHKRVGELITSVLLQDYNPFPSAEVLSKYSPGTRSLLDSLALFRKKMKWEKNVPKEDLQIKQAAALVVKLEGNARFSSGDIQGAAAKYSEALALCPLRAKKERVVLHSNRAQCHLMLRSPKEAISDTTRALCLHNPVNRHGKSLWRRAQAYEILGLAKESLLDAIMFINECSQAPEGDAELKQNRVPEYVEKLVKKQMQSSWLFKPALQKHGGIQYENDYADDFREEEEEEEEEDEEEGSEWETASDTDSENHADDNNDSDLDDEWDSKDEDRKQLRTKSAVAFKGLTLHDILGPHHKNS</sequence>
<evidence type="ECO:0000313" key="4">
    <source>
        <dbReference type="Proteomes" id="UP001633002"/>
    </source>
</evidence>
<feature type="compositionally biased region" description="Acidic residues" evidence="1">
    <location>
        <begin position="565"/>
        <end position="591"/>
    </location>
</feature>
<accession>A0ABD3I2T4</accession>
<reference evidence="3 4" key="1">
    <citation type="submission" date="2024-09" db="EMBL/GenBank/DDBJ databases">
        <title>Chromosome-scale assembly of Riccia sorocarpa.</title>
        <authorList>
            <person name="Paukszto L."/>
        </authorList>
    </citation>
    <scope>NUCLEOTIDE SEQUENCE [LARGE SCALE GENOMIC DNA]</scope>
    <source>
        <strain evidence="3">LP-2024</strain>
        <tissue evidence="3">Aerial parts of the thallus</tissue>
    </source>
</reference>
<organism evidence="3 4">
    <name type="scientific">Riccia sorocarpa</name>
    <dbReference type="NCBI Taxonomy" id="122646"/>
    <lineage>
        <taxon>Eukaryota</taxon>
        <taxon>Viridiplantae</taxon>
        <taxon>Streptophyta</taxon>
        <taxon>Embryophyta</taxon>
        <taxon>Marchantiophyta</taxon>
        <taxon>Marchantiopsida</taxon>
        <taxon>Marchantiidae</taxon>
        <taxon>Marchantiales</taxon>
        <taxon>Ricciaceae</taxon>
        <taxon>Riccia</taxon>
    </lineage>
</organism>
<dbReference type="Gene3D" id="1.25.10.10">
    <property type="entry name" value="Leucine-rich Repeat Variant"/>
    <property type="match status" value="1"/>
</dbReference>
<dbReference type="InterPro" id="IPR058868">
    <property type="entry name" value="ARM_7"/>
</dbReference>
<dbReference type="InterPro" id="IPR011990">
    <property type="entry name" value="TPR-like_helical_dom_sf"/>
</dbReference>
<feature type="region of interest" description="Disordered" evidence="1">
    <location>
        <begin position="565"/>
        <end position="622"/>
    </location>
</feature>
<dbReference type="InterPro" id="IPR011989">
    <property type="entry name" value="ARM-like"/>
</dbReference>
<name>A0ABD3I2T4_9MARC</name>
<dbReference type="Gene3D" id="1.25.40.10">
    <property type="entry name" value="Tetratricopeptide repeat domain"/>
    <property type="match status" value="1"/>
</dbReference>
<dbReference type="Proteomes" id="UP001633002">
    <property type="component" value="Unassembled WGS sequence"/>
</dbReference>
<dbReference type="SUPFAM" id="SSF48452">
    <property type="entry name" value="TPR-like"/>
    <property type="match status" value="1"/>
</dbReference>
<dbReference type="Pfam" id="PF26524">
    <property type="entry name" value="ARM_7"/>
    <property type="match status" value="1"/>
</dbReference>
<dbReference type="SUPFAM" id="SSF48371">
    <property type="entry name" value="ARM repeat"/>
    <property type="match status" value="1"/>
</dbReference>
<evidence type="ECO:0000259" key="2">
    <source>
        <dbReference type="Pfam" id="PF26524"/>
    </source>
</evidence>
<comment type="caution">
    <text evidence="3">The sequence shown here is derived from an EMBL/GenBank/DDBJ whole genome shotgun (WGS) entry which is preliminary data.</text>
</comment>
<gene>
    <name evidence="3" type="ORF">R1sor_010823</name>
</gene>
<proteinExistence type="predicted"/>
<dbReference type="EMBL" id="JBJQOH010000002">
    <property type="protein sequence ID" value="KAL3696747.1"/>
    <property type="molecule type" value="Genomic_DNA"/>
</dbReference>
<dbReference type="AlphaFoldDB" id="A0ABD3I2T4"/>
<feature type="domain" description="ARM repeat N-terminal plant" evidence="2">
    <location>
        <begin position="7"/>
        <end position="244"/>
    </location>
</feature>
<dbReference type="PANTHER" id="PTHR46578">
    <property type="entry name" value="ARM-REPEAT/TETRATRICOPEPTIDE REPEAT (TPR)-LIKE PROTEIN"/>
    <property type="match status" value="1"/>
</dbReference>
<dbReference type="InterPro" id="IPR016024">
    <property type="entry name" value="ARM-type_fold"/>
</dbReference>
<keyword evidence="4" id="KW-1185">Reference proteome</keyword>